<dbReference type="EMBL" id="GHES01007384">
    <property type="protein sequence ID" value="MPA37943.1"/>
    <property type="molecule type" value="Transcribed_RNA"/>
</dbReference>
<protein>
    <recommendedName>
        <fullName evidence="3">Protein kinase domain-containing protein</fullName>
    </recommendedName>
</protein>
<comment type="subcellular location">
    <subcellularLocation>
        <location evidence="1">Cell membrane</location>
    </subcellularLocation>
</comment>
<dbReference type="GO" id="GO:0005886">
    <property type="term" value="C:plasma membrane"/>
    <property type="evidence" value="ECO:0007669"/>
    <property type="project" value="UniProtKB-SubCell"/>
</dbReference>
<evidence type="ECO:0000256" key="2">
    <source>
        <dbReference type="ARBA" id="ARBA00022475"/>
    </source>
</evidence>
<accession>A0A5B6Z1J7</accession>
<dbReference type="GO" id="GO:0004672">
    <property type="term" value="F:protein kinase activity"/>
    <property type="evidence" value="ECO:0007669"/>
    <property type="project" value="InterPro"/>
</dbReference>
<dbReference type="AlphaFoldDB" id="A0A5B6Z1J7"/>
<dbReference type="Gene3D" id="3.30.200.20">
    <property type="entry name" value="Phosphorylase Kinase, domain 1"/>
    <property type="match status" value="1"/>
</dbReference>
<dbReference type="InterPro" id="IPR011009">
    <property type="entry name" value="Kinase-like_dom_sf"/>
</dbReference>
<name>A0A5B6Z1J7_DAVIN</name>
<dbReference type="Gene3D" id="1.10.510.10">
    <property type="entry name" value="Transferase(Phosphotransferase) domain 1"/>
    <property type="match status" value="1"/>
</dbReference>
<dbReference type="InterPro" id="IPR050823">
    <property type="entry name" value="Plant_Ser_Thr_Prot_Kinase"/>
</dbReference>
<keyword evidence="2" id="KW-1003">Cell membrane</keyword>
<evidence type="ECO:0000259" key="3">
    <source>
        <dbReference type="PROSITE" id="PS50011"/>
    </source>
</evidence>
<dbReference type="Pfam" id="PF07714">
    <property type="entry name" value="PK_Tyr_Ser-Thr"/>
    <property type="match status" value="1"/>
</dbReference>
<dbReference type="PANTHER" id="PTHR45621">
    <property type="entry name" value="OS01G0588500 PROTEIN-RELATED"/>
    <property type="match status" value="1"/>
</dbReference>
<evidence type="ECO:0000256" key="1">
    <source>
        <dbReference type="ARBA" id="ARBA00004236"/>
    </source>
</evidence>
<keyword evidence="2" id="KW-0472">Membrane</keyword>
<proteinExistence type="predicted"/>
<reference evidence="4" key="1">
    <citation type="submission" date="2019-08" db="EMBL/GenBank/DDBJ databases">
        <title>Reference gene set and small RNA set construction with multiple tissues from Davidia involucrata Baill.</title>
        <authorList>
            <person name="Yang H."/>
            <person name="Zhou C."/>
            <person name="Li G."/>
            <person name="Wang J."/>
            <person name="Gao P."/>
            <person name="Wang M."/>
            <person name="Wang R."/>
            <person name="Zhao Y."/>
        </authorList>
    </citation>
    <scope>NUCLEOTIDE SEQUENCE</scope>
    <source>
        <tissue evidence="4">Mixed with DoveR01_LX</tissue>
    </source>
</reference>
<feature type="domain" description="Protein kinase" evidence="3">
    <location>
        <begin position="82"/>
        <end position="369"/>
    </location>
</feature>
<evidence type="ECO:0000313" key="5">
    <source>
        <dbReference type="EMBL" id="MPA37943.1"/>
    </source>
</evidence>
<dbReference type="InterPro" id="IPR001245">
    <property type="entry name" value="Ser-Thr/Tyr_kinase_cat_dom"/>
</dbReference>
<dbReference type="SUPFAM" id="SSF56112">
    <property type="entry name" value="Protein kinase-like (PK-like)"/>
    <property type="match status" value="1"/>
</dbReference>
<dbReference type="GO" id="GO:0005524">
    <property type="term" value="F:ATP binding"/>
    <property type="evidence" value="ECO:0007669"/>
    <property type="project" value="InterPro"/>
</dbReference>
<sequence>MPQGLELISMAEGLAGLRLGQELGVRELGLVTKTIVHRCRFFGLGQKPTFDFGVGKSGSKEIDPARPIVFTSGQLRAFTNNFDEENLIGPTQFGQVYRGKIQQGMIGREAQDVIVKIWDEHSYRLILTDDYVMVKEEVLFLTHPSAHLHPNLVNLIGFCCEREVTGVVYDLNPLDTLHNLMMKDDFNWLQRIKVAIEFARLLEFLHGQDKPYLVLNIDAWHIMLDQDYNPILFDFGLMSGGIIGELSVQKKLIPMSPGYVDLCFATIGGWWETCCDVFSYGVILLGLIAKRVVNKDKFGLISSTDLLVDEWAKKEYKPNCSLVHNSLERHSGYYAPDGLVITELAMRCIKFAPETRPAMKEVVECLGTLQVHGDAIAASN</sequence>
<dbReference type="EMBL" id="GHES01007383">
    <property type="protein sequence ID" value="MPA37942.1"/>
    <property type="molecule type" value="Transcribed_RNA"/>
</dbReference>
<dbReference type="PROSITE" id="PS50011">
    <property type="entry name" value="PROTEIN_KINASE_DOM"/>
    <property type="match status" value="1"/>
</dbReference>
<evidence type="ECO:0000313" key="4">
    <source>
        <dbReference type="EMBL" id="MPA37942.1"/>
    </source>
</evidence>
<dbReference type="InterPro" id="IPR000719">
    <property type="entry name" value="Prot_kinase_dom"/>
</dbReference>
<gene>
    <name evidence="4" type="ORF">Din_007383</name>
    <name evidence="5" type="ORF">Din_007384</name>
</gene>
<organism evidence="4">
    <name type="scientific">Davidia involucrata</name>
    <name type="common">Dove tree</name>
    <dbReference type="NCBI Taxonomy" id="16924"/>
    <lineage>
        <taxon>Eukaryota</taxon>
        <taxon>Viridiplantae</taxon>
        <taxon>Streptophyta</taxon>
        <taxon>Embryophyta</taxon>
        <taxon>Tracheophyta</taxon>
        <taxon>Spermatophyta</taxon>
        <taxon>Magnoliopsida</taxon>
        <taxon>eudicotyledons</taxon>
        <taxon>Gunneridae</taxon>
        <taxon>Pentapetalae</taxon>
        <taxon>asterids</taxon>
        <taxon>Cornales</taxon>
        <taxon>Nyssaceae</taxon>
        <taxon>Davidia</taxon>
    </lineage>
</organism>